<reference evidence="1 2" key="1">
    <citation type="submission" date="2017-11" db="EMBL/GenBank/DDBJ databases">
        <title>Complete genome sequence of Streptomyces lavendulae subsp. lavendulae CCM 3239 (formerly 'Streptomyces aureofaciens CCM 3239'), the producer of the angucycline-type antibiotic auricin.</title>
        <authorList>
            <person name="Busche T."/>
            <person name="Novakova R."/>
            <person name="Al'Dilaimi A."/>
            <person name="Homerova D."/>
            <person name="Feckova L."/>
            <person name="Rezuchova B."/>
            <person name="Mingyar E."/>
            <person name="Csolleiova D."/>
            <person name="Bekeova C."/>
            <person name="Winkler A."/>
            <person name="Sevcikova B."/>
            <person name="Kalinowski J."/>
            <person name="Kormanec J."/>
            <person name="Ruckert C."/>
        </authorList>
    </citation>
    <scope>NUCLEOTIDE SEQUENCE [LARGE SCALE GENOMIC DNA]</scope>
    <source>
        <strain evidence="1 2">CCM 3239</strain>
    </source>
</reference>
<dbReference type="KEGG" id="slx:SLAV_08885"/>
<organism evidence="1 2">
    <name type="scientific">Streptomyces lavendulae subsp. lavendulae</name>
    <dbReference type="NCBI Taxonomy" id="58340"/>
    <lineage>
        <taxon>Bacteria</taxon>
        <taxon>Bacillati</taxon>
        <taxon>Actinomycetota</taxon>
        <taxon>Actinomycetes</taxon>
        <taxon>Kitasatosporales</taxon>
        <taxon>Streptomycetaceae</taxon>
        <taxon>Streptomyces</taxon>
    </lineage>
</organism>
<dbReference type="EMBL" id="CP024985">
    <property type="protein sequence ID" value="ATZ23646.1"/>
    <property type="molecule type" value="Genomic_DNA"/>
</dbReference>
<gene>
    <name evidence="1" type="ORF">SLAV_08885</name>
</gene>
<protein>
    <submittedName>
        <fullName evidence="1">Uncharacterized protein</fullName>
    </submittedName>
</protein>
<dbReference type="AlphaFoldDB" id="A0A2K8PA83"/>
<proteinExistence type="predicted"/>
<keyword evidence="2" id="KW-1185">Reference proteome</keyword>
<evidence type="ECO:0000313" key="1">
    <source>
        <dbReference type="EMBL" id="ATZ23646.1"/>
    </source>
</evidence>
<sequence>MPAAGRDEEEVFAELATHTSDWGASALAVCLALEVPRTDAETRIREARPGAGRSW</sequence>
<dbReference type="Proteomes" id="UP000231791">
    <property type="component" value="Chromosome"/>
</dbReference>
<name>A0A2K8PA83_STRLA</name>
<accession>A0A2K8PA83</accession>
<evidence type="ECO:0000313" key="2">
    <source>
        <dbReference type="Proteomes" id="UP000231791"/>
    </source>
</evidence>